<sequence>MSTSALEGNRLAVPPGFGRWNSYWHHVEGAGLRPALQTCAPSLAEHGIKQIFRSTGTTKSNALDVNWQPSTPRATYGLSPSRRWGAASHHLPT</sequence>
<accession>A0A9W6TRV4</accession>
<dbReference type="AlphaFoldDB" id="A0A9W6TRV4"/>
<organism evidence="2 3">
    <name type="scientific">Phytophthora lilii</name>
    <dbReference type="NCBI Taxonomy" id="2077276"/>
    <lineage>
        <taxon>Eukaryota</taxon>
        <taxon>Sar</taxon>
        <taxon>Stramenopiles</taxon>
        <taxon>Oomycota</taxon>
        <taxon>Peronosporomycetes</taxon>
        <taxon>Peronosporales</taxon>
        <taxon>Peronosporaceae</taxon>
        <taxon>Phytophthora</taxon>
    </lineage>
</organism>
<comment type="caution">
    <text evidence="2">The sequence shown here is derived from an EMBL/GenBank/DDBJ whole genome shotgun (WGS) entry which is preliminary data.</text>
</comment>
<protein>
    <submittedName>
        <fullName evidence="2">Unnamed protein product</fullName>
    </submittedName>
</protein>
<evidence type="ECO:0000313" key="2">
    <source>
        <dbReference type="EMBL" id="GMF17963.1"/>
    </source>
</evidence>
<gene>
    <name evidence="2" type="ORF">Plil01_000664400</name>
</gene>
<evidence type="ECO:0000256" key="1">
    <source>
        <dbReference type="SAM" id="MobiDB-lite"/>
    </source>
</evidence>
<reference evidence="2" key="1">
    <citation type="submission" date="2023-04" db="EMBL/GenBank/DDBJ databases">
        <title>Phytophthora lilii NBRC 32176.</title>
        <authorList>
            <person name="Ichikawa N."/>
            <person name="Sato H."/>
            <person name="Tonouchi N."/>
        </authorList>
    </citation>
    <scope>NUCLEOTIDE SEQUENCE</scope>
    <source>
        <strain evidence="2">NBRC 32176</strain>
    </source>
</reference>
<dbReference type="Proteomes" id="UP001165083">
    <property type="component" value="Unassembled WGS sequence"/>
</dbReference>
<proteinExistence type="predicted"/>
<keyword evidence="3" id="KW-1185">Reference proteome</keyword>
<dbReference type="EMBL" id="BSXW01000301">
    <property type="protein sequence ID" value="GMF17963.1"/>
    <property type="molecule type" value="Genomic_DNA"/>
</dbReference>
<name>A0A9W6TRV4_9STRA</name>
<feature type="region of interest" description="Disordered" evidence="1">
    <location>
        <begin position="72"/>
        <end position="93"/>
    </location>
</feature>
<evidence type="ECO:0000313" key="3">
    <source>
        <dbReference type="Proteomes" id="UP001165083"/>
    </source>
</evidence>